<dbReference type="Gene3D" id="2.40.128.270">
    <property type="match status" value="2"/>
</dbReference>
<reference evidence="3 4" key="1">
    <citation type="submission" date="2022-06" db="EMBL/GenBank/DDBJ databases">
        <title>Genomic Encyclopedia of Type Strains, Phase I: the one thousand microbial genomes (KMG-I) project.</title>
        <authorList>
            <person name="Kyrpides N."/>
        </authorList>
    </citation>
    <scope>NUCLEOTIDE SEQUENCE [LARGE SCALE GENOMIC DNA]</scope>
    <source>
        <strain evidence="3 4">DSM 43889</strain>
    </source>
</reference>
<sequence>MMTRRFVFPVLLAAVLSAMAGCGQDPGPAATGADSPAIDVAAPRTGLAALEGEWQLVGGSTADGPVDVLDHYPVTLTVTDGEATGKAACNLYGGPFHAVGDGISFPSPEWTEMGCEQPVMDLEMTYLAALSAVGRARHDGDALVLTGTDVELRFEPVPELADTPLVGTDWVLDTVVTGGTGSSASESASSTRGDPAVTLSFAGDGTLTGSTGCRWFTGTWREEAGRVEVADLELAELEPEEPLCDHDATRRQDDRVWSILDGGVEVEIDGDRLRLSGADGGLVYRTEH</sequence>
<keyword evidence="4" id="KW-1185">Reference proteome</keyword>
<dbReference type="InterPro" id="IPR005184">
    <property type="entry name" value="DUF306_Meta_HslJ"/>
</dbReference>
<dbReference type="PANTHER" id="PTHR35535:SF2">
    <property type="entry name" value="DUF306 DOMAIN-CONTAINING PROTEIN"/>
    <property type="match status" value="1"/>
</dbReference>
<dbReference type="Pfam" id="PF03724">
    <property type="entry name" value="META"/>
    <property type="match status" value="2"/>
</dbReference>
<dbReference type="EMBL" id="AUBJ02000001">
    <property type="protein sequence ID" value="MCP2331323.1"/>
    <property type="molecule type" value="Genomic_DNA"/>
</dbReference>
<dbReference type="InterPro" id="IPR038670">
    <property type="entry name" value="HslJ-like_sf"/>
</dbReference>
<dbReference type="PROSITE" id="PS51257">
    <property type="entry name" value="PROKAR_LIPOPROTEIN"/>
    <property type="match status" value="1"/>
</dbReference>
<evidence type="ECO:0000256" key="1">
    <source>
        <dbReference type="SAM" id="SignalP"/>
    </source>
</evidence>
<evidence type="ECO:0000313" key="3">
    <source>
        <dbReference type="EMBL" id="MCP2331323.1"/>
    </source>
</evidence>
<organism evidence="3 4">
    <name type="scientific">Actinoalloteichus caeruleus DSM 43889</name>
    <dbReference type="NCBI Taxonomy" id="1120930"/>
    <lineage>
        <taxon>Bacteria</taxon>
        <taxon>Bacillati</taxon>
        <taxon>Actinomycetota</taxon>
        <taxon>Actinomycetes</taxon>
        <taxon>Pseudonocardiales</taxon>
        <taxon>Pseudonocardiaceae</taxon>
        <taxon>Actinoalloteichus</taxon>
        <taxon>Actinoalloteichus cyanogriseus</taxon>
    </lineage>
</organism>
<feature type="chain" id="PRO_5046034759" evidence="1">
    <location>
        <begin position="21"/>
        <end position="288"/>
    </location>
</feature>
<dbReference type="PANTHER" id="PTHR35535">
    <property type="entry name" value="HEAT SHOCK PROTEIN HSLJ"/>
    <property type="match status" value="1"/>
</dbReference>
<comment type="caution">
    <text evidence="3">The sequence shown here is derived from an EMBL/GenBank/DDBJ whole genome shotgun (WGS) entry which is preliminary data.</text>
</comment>
<feature type="domain" description="DUF306" evidence="2">
    <location>
        <begin position="164"/>
        <end position="283"/>
    </location>
</feature>
<gene>
    <name evidence="3" type="ORF">G443_001593</name>
</gene>
<evidence type="ECO:0000259" key="2">
    <source>
        <dbReference type="Pfam" id="PF03724"/>
    </source>
</evidence>
<proteinExistence type="predicted"/>
<protein>
    <submittedName>
        <fullName evidence="3">Heat shock protein HslJ</fullName>
    </submittedName>
</protein>
<name>A0ABT1JFV9_ACTCY</name>
<dbReference type="Proteomes" id="UP000791080">
    <property type="component" value="Unassembled WGS sequence"/>
</dbReference>
<keyword evidence="3" id="KW-0346">Stress response</keyword>
<feature type="domain" description="DUF306" evidence="2">
    <location>
        <begin position="50"/>
        <end position="150"/>
    </location>
</feature>
<evidence type="ECO:0000313" key="4">
    <source>
        <dbReference type="Proteomes" id="UP000791080"/>
    </source>
</evidence>
<dbReference type="InterPro" id="IPR053147">
    <property type="entry name" value="Hsp_HslJ-like"/>
</dbReference>
<feature type="signal peptide" evidence="1">
    <location>
        <begin position="1"/>
        <end position="20"/>
    </location>
</feature>
<keyword evidence="1" id="KW-0732">Signal</keyword>
<accession>A0ABT1JFV9</accession>